<evidence type="ECO:0000313" key="3">
    <source>
        <dbReference type="EMBL" id="ABA96326.1"/>
    </source>
</evidence>
<dbReference type="InterPro" id="IPR058352">
    <property type="entry name" value="DUF8039"/>
</dbReference>
<reference evidence="3" key="3">
    <citation type="submission" date="2006-01" db="EMBL/GenBank/DDBJ databases">
        <authorList>
            <person name="Buell R."/>
        </authorList>
    </citation>
    <scope>NUCLEOTIDE SEQUENCE</scope>
</reference>
<evidence type="ECO:0000256" key="1">
    <source>
        <dbReference type="SAM" id="MobiDB-lite"/>
    </source>
</evidence>
<accession>Q2QVF2</accession>
<dbReference type="EMBL" id="DP000011">
    <property type="protein sequence ID" value="ABA96326.1"/>
    <property type="molecule type" value="Genomic_DNA"/>
</dbReference>
<protein>
    <submittedName>
        <fullName evidence="3">Transposon protein, putative, CACTA, En/Spm sub-class</fullName>
    </submittedName>
</protein>
<reference evidence="3" key="2">
    <citation type="submission" date="2005-04" db="EMBL/GenBank/DDBJ databases">
        <authorList>
            <person name="Buell C.R."/>
            <person name="Wing R.A."/>
            <person name="McCombie W.A."/>
            <person name="Ouyang S."/>
        </authorList>
    </citation>
    <scope>NUCLEOTIDE SEQUENCE</scope>
</reference>
<sequence>MKLTPTTFRPNWWKAQAATEPEAVAIAVVCTTALSKPKKRRGERGKNILLKEVSVLTRMSETGEPLSPEDSCSKYSNQCGAVVRDIVEITWKDWKKVPESRKNSCWTSLQSKFEYPEGTDNDKAKDYALKTMGKLWRNWKTDLNKKYVQKGLTPFKDYGRITQAQWDEFVTLKTSAEEKEKSQKMAELARRNGYPHHLGSTGTPAFTPEGDVVFKDQKLQEVAVKMKNIITQQQAGTFVPDRDRDELTYALGKPEHSGHVRGVSSKTNWKDGFKQDAYTYKKRDRYKEEIDSQARAAACDECNIYWSQKMMHSVAVLEPEPSYPFDVVTEDTPCKLLISVGRAGKKILVATGRFIPGHMFHCQDIPDDYAKVEVRTVIEAYRMHELDFPTTEQIVYLGDAIDQFILWHKNDIELGSTDGTDRPPRIPVSPSHPPVVARPRDSPIASPPRPEPPVASPLGPKPLVASSRGPEPPVASPPVPEPPVASPPVPEPPVASPRTKKDAEEPSESVQAEPTKLAAGEIEAVPDQPMPDQPEQSQPEPSQPEEPKGADVLVMVRTHKHKAKSESKKHYMVTAFRGRDKDIINAEFDNRKLKGFKQTFNDYLNYINSPDVPHEFENGKPFIYDWQLREGPWQLRRWHDWYIRASTMNGIDSFTIAVGENIFWSGPCLLQVHFSDMHSLYRRKQLDANLIAIWCLMNYAEAEAMKKPVAYLNPCRITIALESTQDKECVYAPYAFDDHWIVFLLYPKYNEVIILDSLDKDSNTYQEFLRFIDLAFKRYYQRGGQRKNSRERISVCNKWPYHKQPVGTVLCGYYCCEFLRVNGKYCANYDELPKFPKSERELNDTSIQNIQADMCYFIHRECAHQPGRFFDNEGVLALPENESLSNWTRHII</sequence>
<dbReference type="Gene3D" id="3.40.395.10">
    <property type="entry name" value="Adenoviral Proteinase, Chain A"/>
    <property type="match status" value="1"/>
</dbReference>
<dbReference type="PANTHER" id="PTHR33018:SF19">
    <property type="entry name" value="OS12G0558775 PROTEIN"/>
    <property type="match status" value="1"/>
</dbReference>
<organism evidence="3">
    <name type="scientific">Oryza sativa subsp. japonica</name>
    <name type="common">Rice</name>
    <dbReference type="NCBI Taxonomy" id="39947"/>
    <lineage>
        <taxon>Eukaryota</taxon>
        <taxon>Viridiplantae</taxon>
        <taxon>Streptophyta</taxon>
        <taxon>Embryophyta</taxon>
        <taxon>Tracheophyta</taxon>
        <taxon>Spermatophyta</taxon>
        <taxon>Magnoliopsida</taxon>
        <taxon>Liliopsida</taxon>
        <taxon>Poales</taxon>
        <taxon>Poaceae</taxon>
        <taxon>BOP clade</taxon>
        <taxon>Oryzoideae</taxon>
        <taxon>Oryzeae</taxon>
        <taxon>Oryzinae</taxon>
        <taxon>Oryza</taxon>
        <taxon>Oryza sativa</taxon>
    </lineage>
</organism>
<dbReference type="AlphaFoldDB" id="Q2QVF2"/>
<feature type="region of interest" description="Disordered" evidence="1">
    <location>
        <begin position="416"/>
        <end position="548"/>
    </location>
</feature>
<dbReference type="Pfam" id="PF26133">
    <property type="entry name" value="DUF8039"/>
    <property type="match status" value="1"/>
</dbReference>
<name>Q2QVF2_ORYSJ</name>
<feature type="compositionally biased region" description="Pro residues" evidence="1">
    <location>
        <begin position="445"/>
        <end position="455"/>
    </location>
</feature>
<dbReference type="SUPFAM" id="SSF54001">
    <property type="entry name" value="Cysteine proteinases"/>
    <property type="match status" value="1"/>
</dbReference>
<reference evidence="3" key="1">
    <citation type="journal article" date="2005" name="BMC Biol.">
        <title>The sequence of rice chromosomes 11 and 12, rich in disease resistance genes and recent gene duplications.</title>
        <authorList>
            <consortium name="The rice chromosomes 11 and 12 sequencing consortia"/>
        </authorList>
    </citation>
    <scope>NUCLEOTIDE SEQUENCE [LARGE SCALE GENOMIC DNA]</scope>
</reference>
<feature type="compositionally biased region" description="Pro residues" evidence="1">
    <location>
        <begin position="470"/>
        <end position="495"/>
    </location>
</feature>
<proteinExistence type="predicted"/>
<dbReference type="PANTHER" id="PTHR33018">
    <property type="entry name" value="OS10G0338966 PROTEIN-RELATED"/>
    <property type="match status" value="1"/>
</dbReference>
<dbReference type="InterPro" id="IPR038765">
    <property type="entry name" value="Papain-like_cys_pep_sf"/>
</dbReference>
<evidence type="ECO:0000259" key="2">
    <source>
        <dbReference type="Pfam" id="PF26133"/>
    </source>
</evidence>
<gene>
    <name evidence="3" type="ordered locus">LOC_Os12g13020</name>
</gene>
<feature type="domain" description="DUF8039" evidence="2">
    <location>
        <begin position="324"/>
        <end position="414"/>
    </location>
</feature>